<dbReference type="GO" id="GO:0003700">
    <property type="term" value="F:DNA-binding transcription factor activity"/>
    <property type="evidence" value="ECO:0007669"/>
    <property type="project" value="TreeGrafter"/>
</dbReference>
<dbReference type="InterPro" id="IPR001647">
    <property type="entry name" value="HTH_TetR"/>
</dbReference>
<evidence type="ECO:0000256" key="2">
    <source>
        <dbReference type="ARBA" id="ARBA00023125"/>
    </source>
</evidence>
<gene>
    <name evidence="6" type="ORF">GPX89_26225</name>
</gene>
<dbReference type="GO" id="GO:0000976">
    <property type="term" value="F:transcription cis-regulatory region binding"/>
    <property type="evidence" value="ECO:0007669"/>
    <property type="project" value="TreeGrafter"/>
</dbReference>
<dbReference type="InterPro" id="IPR009057">
    <property type="entry name" value="Homeodomain-like_sf"/>
</dbReference>
<dbReference type="AlphaFoldDB" id="A0A7K1V2J1"/>
<organism evidence="6 7">
    <name type="scientific">Nocardia terrae</name>
    <dbReference type="NCBI Taxonomy" id="2675851"/>
    <lineage>
        <taxon>Bacteria</taxon>
        <taxon>Bacillati</taxon>
        <taxon>Actinomycetota</taxon>
        <taxon>Actinomycetes</taxon>
        <taxon>Mycobacteriales</taxon>
        <taxon>Nocardiaceae</taxon>
        <taxon>Nocardia</taxon>
    </lineage>
</organism>
<feature type="domain" description="HTH tetR-type" evidence="5">
    <location>
        <begin position="11"/>
        <end position="70"/>
    </location>
</feature>
<keyword evidence="1" id="KW-0805">Transcription regulation</keyword>
<feature type="DNA-binding region" description="H-T-H motif" evidence="4">
    <location>
        <begin position="33"/>
        <end position="52"/>
    </location>
</feature>
<keyword evidence="7" id="KW-1185">Reference proteome</keyword>
<dbReference type="SUPFAM" id="SSF46689">
    <property type="entry name" value="Homeodomain-like"/>
    <property type="match status" value="1"/>
</dbReference>
<proteinExistence type="predicted"/>
<dbReference type="SUPFAM" id="SSF48498">
    <property type="entry name" value="Tetracyclin repressor-like, C-terminal domain"/>
    <property type="match status" value="1"/>
</dbReference>
<evidence type="ECO:0000256" key="3">
    <source>
        <dbReference type="ARBA" id="ARBA00023163"/>
    </source>
</evidence>
<evidence type="ECO:0000256" key="4">
    <source>
        <dbReference type="PROSITE-ProRule" id="PRU00335"/>
    </source>
</evidence>
<reference evidence="6 7" key="1">
    <citation type="submission" date="2019-12" db="EMBL/GenBank/DDBJ databases">
        <title>Nocardia sp. nov. ET3-3 isolated from soil.</title>
        <authorList>
            <person name="Kanchanasin P."/>
            <person name="Tanasupawat S."/>
            <person name="Yuki M."/>
            <person name="Kudo T."/>
        </authorList>
    </citation>
    <scope>NUCLEOTIDE SEQUENCE [LARGE SCALE GENOMIC DNA]</scope>
    <source>
        <strain evidence="6 7">ET3-3</strain>
    </source>
</reference>
<accession>A0A7K1V2J1</accession>
<dbReference type="Pfam" id="PF00440">
    <property type="entry name" value="TetR_N"/>
    <property type="match status" value="1"/>
</dbReference>
<dbReference type="InterPro" id="IPR036271">
    <property type="entry name" value="Tet_transcr_reg_TetR-rel_C_sf"/>
</dbReference>
<evidence type="ECO:0000313" key="6">
    <source>
        <dbReference type="EMBL" id="MVU80737.1"/>
    </source>
</evidence>
<sequence>MATKPLRADAFTSISRIVEAARRLFATEGGSATLAHIAREAGVGVATLYRHFPNREALARAVYERILTTEVLPMLAELDKDALPRSILLDVAERVADIVQSERTLATSIGNLTEVTAEFLTQSDEVFGPAVQRAQAAGNLRPDLEPRDVPYVFAMVITALSAVELNPSARRRYLSFLLDALNPAQAAPLPPM</sequence>
<evidence type="ECO:0000256" key="1">
    <source>
        <dbReference type="ARBA" id="ARBA00023015"/>
    </source>
</evidence>
<evidence type="ECO:0000313" key="7">
    <source>
        <dbReference type="Proteomes" id="UP000466794"/>
    </source>
</evidence>
<dbReference type="PROSITE" id="PS50977">
    <property type="entry name" value="HTH_TETR_2"/>
    <property type="match status" value="1"/>
</dbReference>
<keyword evidence="2 4" id="KW-0238">DNA-binding</keyword>
<name>A0A7K1V2J1_9NOCA</name>
<dbReference type="PANTHER" id="PTHR30055">
    <property type="entry name" value="HTH-TYPE TRANSCRIPTIONAL REGULATOR RUTR"/>
    <property type="match status" value="1"/>
</dbReference>
<keyword evidence="3" id="KW-0804">Transcription</keyword>
<dbReference type="InterPro" id="IPR050109">
    <property type="entry name" value="HTH-type_TetR-like_transc_reg"/>
</dbReference>
<protein>
    <submittedName>
        <fullName evidence="6">TetR family transcriptional regulator</fullName>
    </submittedName>
</protein>
<evidence type="ECO:0000259" key="5">
    <source>
        <dbReference type="PROSITE" id="PS50977"/>
    </source>
</evidence>
<comment type="caution">
    <text evidence="6">The sequence shown here is derived from an EMBL/GenBank/DDBJ whole genome shotgun (WGS) entry which is preliminary data.</text>
</comment>
<dbReference type="Proteomes" id="UP000466794">
    <property type="component" value="Unassembled WGS sequence"/>
</dbReference>
<dbReference type="PRINTS" id="PR00455">
    <property type="entry name" value="HTHTETR"/>
</dbReference>
<dbReference type="EMBL" id="WRPP01000005">
    <property type="protein sequence ID" value="MVU80737.1"/>
    <property type="molecule type" value="Genomic_DNA"/>
</dbReference>
<dbReference type="PANTHER" id="PTHR30055:SF234">
    <property type="entry name" value="HTH-TYPE TRANSCRIPTIONAL REGULATOR BETI"/>
    <property type="match status" value="1"/>
</dbReference>
<dbReference type="Gene3D" id="1.10.357.10">
    <property type="entry name" value="Tetracycline Repressor, domain 2"/>
    <property type="match status" value="1"/>
</dbReference>
<dbReference type="RefSeq" id="WP_328602335.1">
    <property type="nucleotide sequence ID" value="NZ_WRPP01000005.1"/>
</dbReference>